<dbReference type="AlphaFoldDB" id="A0A8R7QIT6"/>
<feature type="transmembrane region" description="Helical" evidence="7">
    <location>
        <begin position="94"/>
        <end position="112"/>
    </location>
</feature>
<evidence type="ECO:0000313" key="9">
    <source>
        <dbReference type="Proteomes" id="UP000015106"/>
    </source>
</evidence>
<keyword evidence="6 7" id="KW-0472">Membrane</keyword>
<dbReference type="Proteomes" id="UP000015106">
    <property type="component" value="Chromosome 5"/>
</dbReference>
<keyword evidence="2 7" id="KW-0337">GPI-anchor biosynthesis</keyword>
<keyword evidence="4" id="KW-0732">Signal</keyword>
<evidence type="ECO:0000256" key="6">
    <source>
        <dbReference type="ARBA" id="ARBA00023136"/>
    </source>
</evidence>
<keyword evidence="5 7" id="KW-1133">Transmembrane helix</keyword>
<keyword evidence="3 7" id="KW-0812">Transmembrane</keyword>
<evidence type="ECO:0000313" key="8">
    <source>
        <dbReference type="EnsemblPlants" id="TuG1812G0500005692.01.T01"/>
    </source>
</evidence>
<dbReference type="PANTHER" id="PTHR13148">
    <property type="entry name" value="PER1-RELATED"/>
    <property type="match status" value="1"/>
</dbReference>
<dbReference type="GO" id="GO:0000139">
    <property type="term" value="C:Golgi membrane"/>
    <property type="evidence" value="ECO:0007669"/>
    <property type="project" value="UniProtKB-SubCell"/>
</dbReference>
<dbReference type="GO" id="GO:0016788">
    <property type="term" value="F:hydrolase activity, acting on ester bonds"/>
    <property type="evidence" value="ECO:0007669"/>
    <property type="project" value="TreeGrafter"/>
</dbReference>
<comment type="caution">
    <text evidence="7">Lacks conserved residue(s) required for the propagation of feature annotation.</text>
</comment>
<name>A0A8R7QIT6_TRIUA</name>
<protein>
    <recommendedName>
        <fullName evidence="7">Post-GPI attachment to proteins factor 3</fullName>
    </recommendedName>
</protein>
<reference evidence="8" key="3">
    <citation type="submission" date="2022-06" db="UniProtKB">
        <authorList>
            <consortium name="EnsemblPlants"/>
        </authorList>
    </citation>
    <scope>IDENTIFICATION</scope>
</reference>
<feature type="transmembrane region" description="Helical" evidence="7">
    <location>
        <begin position="50"/>
        <end position="73"/>
    </location>
</feature>
<dbReference type="PANTHER" id="PTHR13148:SF0">
    <property type="entry name" value="POST-GPI ATTACHMENT TO PROTEINS FACTOR 3"/>
    <property type="match status" value="1"/>
</dbReference>
<evidence type="ECO:0000256" key="3">
    <source>
        <dbReference type="ARBA" id="ARBA00022692"/>
    </source>
</evidence>
<feature type="transmembrane region" description="Helical" evidence="7">
    <location>
        <begin position="124"/>
        <end position="145"/>
    </location>
</feature>
<dbReference type="Gramene" id="TuG1812G0500005692.01.T01">
    <property type="protein sequence ID" value="TuG1812G0500005692.01.T01"/>
    <property type="gene ID" value="TuG1812G0500005692.01"/>
</dbReference>
<comment type="function">
    <text evidence="7">Involved in the lipid remodeling steps of GPI-anchor maturation.</text>
</comment>
<evidence type="ECO:0000256" key="5">
    <source>
        <dbReference type="ARBA" id="ARBA00022989"/>
    </source>
</evidence>
<dbReference type="Pfam" id="PF04080">
    <property type="entry name" value="Per1"/>
    <property type="match status" value="1"/>
</dbReference>
<evidence type="ECO:0000256" key="4">
    <source>
        <dbReference type="ARBA" id="ARBA00022729"/>
    </source>
</evidence>
<keyword evidence="7" id="KW-0333">Golgi apparatus</keyword>
<accession>A0A8R7QIT6</accession>
<feature type="transmembrane region" description="Helical" evidence="7">
    <location>
        <begin position="152"/>
        <end position="172"/>
    </location>
</feature>
<sequence length="200" mass="23390">MHWKQLNCMTDCRYYCMMQREEERRLGGLSPVQYHGKCPFKRVSVFQEPLSAALSALNLLMHFTDWLSFFLLVKYRLPLRPQTKRMYYEYTGLWHIYAILSMNAWIWSSLFHTRDIDVTEKLDYSSVVVVLGYSLIVTLLQIFNVKEGPARVMVAAPILVFVTTHILYLNFYDLDYGWNLKVCVAMGVIQIVAGVTRHTS</sequence>
<evidence type="ECO:0000256" key="7">
    <source>
        <dbReference type="RuleBase" id="RU365066"/>
    </source>
</evidence>
<comment type="subcellular location">
    <subcellularLocation>
        <location evidence="1">Endomembrane system</location>
        <topology evidence="1">Multi-pass membrane protein</topology>
    </subcellularLocation>
    <subcellularLocation>
        <location evidence="7">Golgi apparatus membrane</location>
        <topology evidence="7">Multi-pass membrane protein</topology>
    </subcellularLocation>
</comment>
<dbReference type="InterPro" id="IPR007217">
    <property type="entry name" value="Per1-like"/>
</dbReference>
<evidence type="ECO:0000256" key="2">
    <source>
        <dbReference type="ARBA" id="ARBA00022502"/>
    </source>
</evidence>
<organism evidence="8 9">
    <name type="scientific">Triticum urartu</name>
    <name type="common">Red wild einkorn</name>
    <name type="synonym">Crithodium urartu</name>
    <dbReference type="NCBI Taxonomy" id="4572"/>
    <lineage>
        <taxon>Eukaryota</taxon>
        <taxon>Viridiplantae</taxon>
        <taxon>Streptophyta</taxon>
        <taxon>Embryophyta</taxon>
        <taxon>Tracheophyta</taxon>
        <taxon>Spermatophyta</taxon>
        <taxon>Magnoliopsida</taxon>
        <taxon>Liliopsida</taxon>
        <taxon>Poales</taxon>
        <taxon>Poaceae</taxon>
        <taxon>BOP clade</taxon>
        <taxon>Pooideae</taxon>
        <taxon>Triticodae</taxon>
        <taxon>Triticeae</taxon>
        <taxon>Triticinae</taxon>
        <taxon>Triticum</taxon>
    </lineage>
</organism>
<proteinExistence type="inferred from homology"/>
<evidence type="ECO:0000256" key="1">
    <source>
        <dbReference type="ARBA" id="ARBA00004127"/>
    </source>
</evidence>
<reference evidence="8" key="2">
    <citation type="submission" date="2018-03" db="EMBL/GenBank/DDBJ databases">
        <title>The Triticum urartu genome reveals the dynamic nature of wheat genome evolution.</title>
        <authorList>
            <person name="Ling H."/>
            <person name="Ma B."/>
            <person name="Shi X."/>
            <person name="Liu H."/>
            <person name="Dong L."/>
            <person name="Sun H."/>
            <person name="Cao Y."/>
            <person name="Gao Q."/>
            <person name="Zheng S."/>
            <person name="Li Y."/>
            <person name="Yu Y."/>
            <person name="Du H."/>
            <person name="Qi M."/>
            <person name="Li Y."/>
            <person name="Yu H."/>
            <person name="Cui Y."/>
            <person name="Wang N."/>
            <person name="Chen C."/>
            <person name="Wu H."/>
            <person name="Zhao Y."/>
            <person name="Zhang J."/>
            <person name="Li Y."/>
            <person name="Zhou W."/>
            <person name="Zhang B."/>
            <person name="Hu W."/>
            <person name="Eijk M."/>
            <person name="Tang J."/>
            <person name="Witsenboer H."/>
            <person name="Zhao S."/>
            <person name="Li Z."/>
            <person name="Zhang A."/>
            <person name="Wang D."/>
            <person name="Liang C."/>
        </authorList>
    </citation>
    <scope>NUCLEOTIDE SEQUENCE [LARGE SCALE GENOMIC DNA]</scope>
    <source>
        <strain evidence="8">cv. G1812</strain>
    </source>
</reference>
<keyword evidence="9" id="KW-1185">Reference proteome</keyword>
<dbReference type="GO" id="GO:0006506">
    <property type="term" value="P:GPI anchor biosynthetic process"/>
    <property type="evidence" value="ECO:0007669"/>
    <property type="project" value="UniProtKB-KW"/>
</dbReference>
<comment type="similarity">
    <text evidence="7">Belongs to the PGAP3 family.</text>
</comment>
<dbReference type="EnsemblPlants" id="TuG1812G0500005692.01.T01">
    <property type="protein sequence ID" value="TuG1812G0500005692.01.T01"/>
    <property type="gene ID" value="TuG1812G0500005692.01"/>
</dbReference>
<reference evidence="9" key="1">
    <citation type="journal article" date="2013" name="Nature">
        <title>Draft genome of the wheat A-genome progenitor Triticum urartu.</title>
        <authorList>
            <person name="Ling H.Q."/>
            <person name="Zhao S."/>
            <person name="Liu D."/>
            <person name="Wang J."/>
            <person name="Sun H."/>
            <person name="Zhang C."/>
            <person name="Fan H."/>
            <person name="Li D."/>
            <person name="Dong L."/>
            <person name="Tao Y."/>
            <person name="Gao C."/>
            <person name="Wu H."/>
            <person name="Li Y."/>
            <person name="Cui Y."/>
            <person name="Guo X."/>
            <person name="Zheng S."/>
            <person name="Wang B."/>
            <person name="Yu K."/>
            <person name="Liang Q."/>
            <person name="Yang W."/>
            <person name="Lou X."/>
            <person name="Chen J."/>
            <person name="Feng M."/>
            <person name="Jian J."/>
            <person name="Zhang X."/>
            <person name="Luo G."/>
            <person name="Jiang Y."/>
            <person name="Liu J."/>
            <person name="Wang Z."/>
            <person name="Sha Y."/>
            <person name="Zhang B."/>
            <person name="Wu H."/>
            <person name="Tang D."/>
            <person name="Shen Q."/>
            <person name="Xue P."/>
            <person name="Zou S."/>
            <person name="Wang X."/>
            <person name="Liu X."/>
            <person name="Wang F."/>
            <person name="Yang Y."/>
            <person name="An X."/>
            <person name="Dong Z."/>
            <person name="Zhang K."/>
            <person name="Zhang X."/>
            <person name="Luo M.C."/>
            <person name="Dvorak J."/>
            <person name="Tong Y."/>
            <person name="Wang J."/>
            <person name="Yang H."/>
            <person name="Li Z."/>
            <person name="Wang D."/>
            <person name="Zhang A."/>
            <person name="Wang J."/>
        </authorList>
    </citation>
    <scope>NUCLEOTIDE SEQUENCE</scope>
    <source>
        <strain evidence="9">cv. G1812</strain>
    </source>
</reference>
<dbReference type="GO" id="GO:0005789">
    <property type="term" value="C:endoplasmic reticulum membrane"/>
    <property type="evidence" value="ECO:0007669"/>
    <property type="project" value="TreeGrafter"/>
</dbReference>